<dbReference type="InterPro" id="IPR000305">
    <property type="entry name" value="GIY-YIG_endonuc"/>
</dbReference>
<dbReference type="SUPFAM" id="SSF82771">
    <property type="entry name" value="GIY-YIG endonuclease"/>
    <property type="match status" value="1"/>
</dbReference>
<proteinExistence type="predicted"/>
<dbReference type="AlphaFoldDB" id="A0A7H8V2G0"/>
<evidence type="ECO:0000313" key="2">
    <source>
        <dbReference type="EMBL" id="QLB50655.1"/>
    </source>
</evidence>
<dbReference type="EMBL" id="CP040798">
    <property type="protein sequence ID" value="QLB50655.1"/>
    <property type="molecule type" value="Genomic_DNA"/>
</dbReference>
<evidence type="ECO:0000313" key="3">
    <source>
        <dbReference type="Proteomes" id="UP000509535"/>
    </source>
</evidence>
<dbReference type="PROSITE" id="PS50164">
    <property type="entry name" value="GIY_YIG"/>
    <property type="match status" value="1"/>
</dbReference>
<feature type="domain" description="GIY-YIG" evidence="1">
    <location>
        <begin position="193"/>
        <end position="300"/>
    </location>
</feature>
<dbReference type="CDD" id="cd10446">
    <property type="entry name" value="GIY-YIG_unchar_1"/>
    <property type="match status" value="1"/>
</dbReference>
<dbReference type="Pfam" id="PF01541">
    <property type="entry name" value="GIY-YIG"/>
    <property type="match status" value="1"/>
</dbReference>
<dbReference type="InterPro" id="IPR035901">
    <property type="entry name" value="GIY-YIG_endonuc_sf"/>
</dbReference>
<dbReference type="Gene3D" id="3.40.1440.10">
    <property type="entry name" value="GIY-YIG endonuclease"/>
    <property type="match status" value="1"/>
</dbReference>
<sequence>MEGKILLKDIFQFDDLLARPEFKGRRIKLRFNKNWGDYNFVVDYINQSDDFLPWILSDGSEKKSRNRNDDIQFQFIEVEYHKWLFVGAYLIKEKDSQLKKVAYGNRDVKYALAERIEDYDKYIEKLVVDHTNTGQSWFYVDRRRTDFVEVAEIANRSYFEKTIDFPGYENLSMTYEKLKTHWNNRTWREHLSTVYGVYLITDTKTGKLYVGSAYGENGVYGRWSAYLNDGYDRLELEDNKYPNKRLKEIVDKKGIDYIKKHFQYSILEIFSKNELGKQKALNREKYWKKVLQSREFGYNAN</sequence>
<name>A0A7H8V2G0_STRSA</name>
<gene>
    <name evidence="2" type="ORF">FDP16_09265</name>
</gene>
<organism evidence="2 3">
    <name type="scientific">Streptococcus sanguinis</name>
    <dbReference type="NCBI Taxonomy" id="1305"/>
    <lineage>
        <taxon>Bacteria</taxon>
        <taxon>Bacillati</taxon>
        <taxon>Bacillota</taxon>
        <taxon>Bacilli</taxon>
        <taxon>Lactobacillales</taxon>
        <taxon>Streptococcaceae</taxon>
        <taxon>Streptococcus</taxon>
    </lineage>
</organism>
<dbReference type="RefSeq" id="WP_176799380.1">
    <property type="nucleotide sequence ID" value="NZ_CP040798.1"/>
</dbReference>
<evidence type="ECO:0000259" key="1">
    <source>
        <dbReference type="PROSITE" id="PS50164"/>
    </source>
</evidence>
<dbReference type="Proteomes" id="UP000509535">
    <property type="component" value="Chromosome"/>
</dbReference>
<reference evidence="2 3" key="1">
    <citation type="submission" date="2019-06" db="EMBL/GenBank/DDBJ databases">
        <title>The organization of the Streptococcus sanguinis genomes.</title>
        <authorList>
            <person name="Wang H.Y."/>
            <person name="Chen Y.Y.M."/>
            <person name="Wu C.H."/>
        </authorList>
    </citation>
    <scope>NUCLEOTIDE SEQUENCE [LARGE SCALE GENOMIC DNA]</scope>
    <source>
        <strain evidence="2 3">CGMH058</strain>
    </source>
</reference>
<protein>
    <submittedName>
        <fullName evidence="2">GIY-YIG nuclease family protein</fullName>
    </submittedName>
</protein>
<accession>A0A7H8V2G0</accession>